<dbReference type="InterPro" id="IPR047296">
    <property type="entry name" value="GIY-YIG_UvrC_Cho"/>
</dbReference>
<dbReference type="NCBIfam" id="TIGR00573">
    <property type="entry name" value="dnaq"/>
    <property type="match status" value="1"/>
</dbReference>
<dbReference type="GO" id="GO:0003677">
    <property type="term" value="F:DNA binding"/>
    <property type="evidence" value="ECO:0007669"/>
    <property type="project" value="InterPro"/>
</dbReference>
<evidence type="ECO:0000256" key="1">
    <source>
        <dbReference type="ARBA" id="ARBA00012417"/>
    </source>
</evidence>
<evidence type="ECO:0000256" key="2">
    <source>
        <dbReference type="ARBA" id="ARBA00025483"/>
    </source>
</evidence>
<dbReference type="InterPro" id="IPR000305">
    <property type="entry name" value="GIY-YIG_endonuc"/>
</dbReference>
<dbReference type="CDD" id="cd06127">
    <property type="entry name" value="DEDDh"/>
    <property type="match status" value="1"/>
</dbReference>
<dbReference type="GO" id="GO:0006289">
    <property type="term" value="P:nucleotide-excision repair"/>
    <property type="evidence" value="ECO:0007669"/>
    <property type="project" value="InterPro"/>
</dbReference>
<evidence type="ECO:0000313" key="6">
    <source>
        <dbReference type="EMBL" id="PTQ77375.1"/>
    </source>
</evidence>
<dbReference type="InterPro" id="IPR035901">
    <property type="entry name" value="GIY-YIG_endonuc_sf"/>
</dbReference>
<dbReference type="EMBL" id="QAOI01000008">
    <property type="protein sequence ID" value="PTQ77425.1"/>
    <property type="molecule type" value="Genomic_DNA"/>
</dbReference>
<dbReference type="SMART" id="SM00479">
    <property type="entry name" value="EXOIII"/>
    <property type="match status" value="1"/>
</dbReference>
<dbReference type="PANTHER" id="PTHR30231">
    <property type="entry name" value="DNA POLYMERASE III SUBUNIT EPSILON"/>
    <property type="match status" value="1"/>
</dbReference>
<dbReference type="InterPro" id="IPR013520">
    <property type="entry name" value="Ribonucl_H"/>
</dbReference>
<dbReference type="PROSITE" id="PS50164">
    <property type="entry name" value="GIY_YIG"/>
    <property type="match status" value="1"/>
</dbReference>
<dbReference type="AlphaFoldDB" id="A0A2T5I0L3"/>
<sequence>MTTLLPCYVLLDLETTGTTPTQDRITEIGLIRYENGIEVGRWNTLVNPEVSISPFIQRLTGITQDMVNHAPAFQEISDTLLEWLDDAVLCAHNVRFDYGFLKNEFKRIGITFQNKLLCTVKLSRKLYPQHHSHSLNAIIDRFQLVCNQRHRAMGDTEMMAAFIKAAIQEFGESTVQETAQTLLKQQAIPTGLEHPDIHAIPETCGVYLFHGESALLYIGKSVSLRSRVFNHFQGDHRSAKEMRIAQEIKRVEYRITSGELGALLLESRLIKELQPIHNRQLRRERQLCAWQVSSDPNAKPLVTLINDSDIDWRNANNIFGTFKTKRQAVEVLNKLADEYGLCDKALGLEKGAGVCFAHQLKHCKGLCAGQESAESHWLRLLTALSHYKLLAWPYAGRIGIREHNPEYDITEIHVFDQWCHLGSVKDHQELNELPARPCFDRDTYRYLLKFLNQKNVEIIPLHGNAQPSYA</sequence>
<comment type="function">
    <text evidence="2">DNA polymerase III is a complex, multichain enzyme responsible for most of the replicative synthesis in bacteria. The epsilon subunit contain the editing function and is a proofreading 3'-5' exonuclease.</text>
</comment>
<dbReference type="Proteomes" id="UP000244128">
    <property type="component" value="Unassembled WGS sequence"/>
</dbReference>
<proteinExistence type="predicted"/>
<dbReference type="PANTHER" id="PTHR30231:SF37">
    <property type="entry name" value="EXODEOXYRIBONUCLEASE 10"/>
    <property type="match status" value="1"/>
</dbReference>
<accession>A0A2T5I0L3</accession>
<evidence type="ECO:0000313" key="7">
    <source>
        <dbReference type="EMBL" id="PTQ77425.1"/>
    </source>
</evidence>
<feature type="domain" description="GIY-YIG" evidence="5">
    <location>
        <begin position="202"/>
        <end position="279"/>
    </location>
</feature>
<evidence type="ECO:0000256" key="3">
    <source>
        <dbReference type="ARBA" id="ARBA00026073"/>
    </source>
</evidence>
<organism evidence="6 8">
    <name type="scientific">Nitrosomonas oligotropha</name>
    <dbReference type="NCBI Taxonomy" id="42354"/>
    <lineage>
        <taxon>Bacteria</taxon>
        <taxon>Pseudomonadati</taxon>
        <taxon>Pseudomonadota</taxon>
        <taxon>Betaproteobacteria</taxon>
        <taxon>Nitrosomonadales</taxon>
        <taxon>Nitrosomonadaceae</taxon>
        <taxon>Nitrosomonas</taxon>
    </lineage>
</organism>
<protein>
    <recommendedName>
        <fullName evidence="1">DNA-directed DNA polymerase</fullName>
        <ecNumber evidence="1">2.7.7.7</ecNumber>
    </recommendedName>
</protein>
<comment type="catalytic activity">
    <reaction evidence="4">
        <text>DNA(n) + a 2'-deoxyribonucleoside 5'-triphosphate = DNA(n+1) + diphosphate</text>
        <dbReference type="Rhea" id="RHEA:22508"/>
        <dbReference type="Rhea" id="RHEA-COMP:17339"/>
        <dbReference type="Rhea" id="RHEA-COMP:17340"/>
        <dbReference type="ChEBI" id="CHEBI:33019"/>
        <dbReference type="ChEBI" id="CHEBI:61560"/>
        <dbReference type="ChEBI" id="CHEBI:173112"/>
        <dbReference type="EC" id="2.7.7.7"/>
    </reaction>
</comment>
<evidence type="ECO:0000256" key="4">
    <source>
        <dbReference type="ARBA" id="ARBA00049244"/>
    </source>
</evidence>
<gene>
    <name evidence="6" type="ORF">C8R26_10821</name>
    <name evidence="7" type="ORF">C8R26_10871</name>
</gene>
<evidence type="ECO:0000313" key="8">
    <source>
        <dbReference type="Proteomes" id="UP000244128"/>
    </source>
</evidence>
<evidence type="ECO:0000259" key="5">
    <source>
        <dbReference type="PROSITE" id="PS50164"/>
    </source>
</evidence>
<dbReference type="GO" id="GO:0045004">
    <property type="term" value="P:DNA replication proofreading"/>
    <property type="evidence" value="ECO:0007669"/>
    <property type="project" value="TreeGrafter"/>
</dbReference>
<dbReference type="EC" id="2.7.7.7" evidence="1"/>
<dbReference type="InterPro" id="IPR012337">
    <property type="entry name" value="RNaseH-like_sf"/>
</dbReference>
<dbReference type="CDD" id="cd10434">
    <property type="entry name" value="GIY-YIG_UvrC_Cho"/>
    <property type="match status" value="1"/>
</dbReference>
<dbReference type="FunFam" id="3.30.420.10:FF:000045">
    <property type="entry name" value="3'-5' exonuclease DinG"/>
    <property type="match status" value="1"/>
</dbReference>
<dbReference type="InterPro" id="IPR006054">
    <property type="entry name" value="DnaQ"/>
</dbReference>
<comment type="caution">
    <text evidence="6">The sequence shown here is derived from an EMBL/GenBank/DDBJ whole genome shotgun (WGS) entry which is preliminary data.</text>
</comment>
<dbReference type="Gene3D" id="3.40.1440.10">
    <property type="entry name" value="GIY-YIG endonuclease"/>
    <property type="match status" value="1"/>
</dbReference>
<dbReference type="SUPFAM" id="SSF53098">
    <property type="entry name" value="Ribonuclease H-like"/>
    <property type="match status" value="1"/>
</dbReference>
<dbReference type="GO" id="GO:0005829">
    <property type="term" value="C:cytosol"/>
    <property type="evidence" value="ECO:0007669"/>
    <property type="project" value="TreeGrafter"/>
</dbReference>
<dbReference type="Pfam" id="PF00929">
    <property type="entry name" value="RNase_T"/>
    <property type="match status" value="1"/>
</dbReference>
<name>A0A2T5I0L3_9PROT</name>
<dbReference type="RefSeq" id="WP_107802955.1">
    <property type="nucleotide sequence ID" value="NZ_QAOI01000008.1"/>
</dbReference>
<dbReference type="GO" id="GO:0008408">
    <property type="term" value="F:3'-5' exonuclease activity"/>
    <property type="evidence" value="ECO:0007669"/>
    <property type="project" value="TreeGrafter"/>
</dbReference>
<dbReference type="InterPro" id="IPR036397">
    <property type="entry name" value="RNaseH_sf"/>
</dbReference>
<dbReference type="SMART" id="SM00465">
    <property type="entry name" value="GIYc"/>
    <property type="match status" value="1"/>
</dbReference>
<dbReference type="SUPFAM" id="SSF82771">
    <property type="entry name" value="GIY-YIG endonuclease"/>
    <property type="match status" value="1"/>
</dbReference>
<dbReference type="GO" id="GO:0003887">
    <property type="term" value="F:DNA-directed DNA polymerase activity"/>
    <property type="evidence" value="ECO:0007669"/>
    <property type="project" value="UniProtKB-EC"/>
</dbReference>
<comment type="subunit">
    <text evidence="3">DNA polymerase III contains a core (composed of alpha, epsilon and theta chains) that associates with a tau subunit. This core dimerizes to form the POLIII' complex. PolIII' associates with the gamma complex (composed of gamma, delta, delta', psi and chi chains) and with the beta chain to form the complete DNA polymerase III complex.</text>
</comment>
<dbReference type="EMBL" id="QAOI01000008">
    <property type="protein sequence ID" value="PTQ77375.1"/>
    <property type="molecule type" value="Genomic_DNA"/>
</dbReference>
<dbReference type="Gene3D" id="3.30.420.10">
    <property type="entry name" value="Ribonuclease H-like superfamily/Ribonuclease H"/>
    <property type="match status" value="1"/>
</dbReference>
<reference evidence="6 8" key="1">
    <citation type="submission" date="2018-04" db="EMBL/GenBank/DDBJ databases">
        <title>Active sludge and wastewater microbial communities from Klosterneuburg, Austria.</title>
        <authorList>
            <person name="Wagner M."/>
        </authorList>
    </citation>
    <scope>NUCLEOTIDE SEQUENCE [LARGE SCALE GENOMIC DNA]</scope>
    <source>
        <strain evidence="6 8">Nm49</strain>
    </source>
</reference>